<accession>A0A7V2ATK9</accession>
<name>A0A7V2ATK9_UNCEI</name>
<keyword evidence="1" id="KW-0732">Signal</keyword>
<feature type="chain" id="PRO_5031047535" description="Carbohydrate-binding domain-containing protein" evidence="1">
    <location>
        <begin position="28"/>
        <end position="316"/>
    </location>
</feature>
<dbReference type="AlphaFoldDB" id="A0A7V2ATK9"/>
<feature type="non-terminal residue" evidence="2">
    <location>
        <position position="316"/>
    </location>
</feature>
<gene>
    <name evidence="2" type="ORF">ENO08_01040</name>
</gene>
<evidence type="ECO:0000313" key="2">
    <source>
        <dbReference type="EMBL" id="HER43028.1"/>
    </source>
</evidence>
<evidence type="ECO:0000256" key="1">
    <source>
        <dbReference type="SAM" id="SignalP"/>
    </source>
</evidence>
<protein>
    <recommendedName>
        <fullName evidence="3">Carbohydrate-binding domain-containing protein</fullName>
    </recommendedName>
</protein>
<evidence type="ECO:0008006" key="3">
    <source>
        <dbReference type="Google" id="ProtNLM"/>
    </source>
</evidence>
<dbReference type="EMBL" id="DSEC01000073">
    <property type="protein sequence ID" value="HER43028.1"/>
    <property type="molecule type" value="Genomic_DNA"/>
</dbReference>
<reference evidence="2" key="1">
    <citation type="journal article" date="2020" name="mSystems">
        <title>Genome- and Community-Level Interaction Insights into Carbon Utilization and Element Cycling Functions of Hydrothermarchaeota in Hydrothermal Sediment.</title>
        <authorList>
            <person name="Zhou Z."/>
            <person name="Liu Y."/>
            <person name="Xu W."/>
            <person name="Pan J."/>
            <person name="Luo Z.H."/>
            <person name="Li M."/>
        </authorList>
    </citation>
    <scope>NUCLEOTIDE SEQUENCE [LARGE SCALE GENOMIC DNA]</scope>
    <source>
        <strain evidence="2">SpSt-1233</strain>
    </source>
</reference>
<feature type="signal peptide" evidence="1">
    <location>
        <begin position="1"/>
        <end position="27"/>
    </location>
</feature>
<proteinExistence type="predicted"/>
<sequence>MKPRSPLACLLAVPALISLLSSPVAGAQKPVTLDLLGASAQEPLTGWGREHVRAVDDVLDVPAGFEDADILAFYFREAGGELFFRVSMARMTDPAGGVDLFGRDETGIIVLIDYEDGGGSVLPAGISGSASIEWEEAVVLSAYSDDPAMRALSFSSAAAGTVPVLKRATVDFKGEYLEATIDASPSFPASSLRASRIPAAAAGTAVTFEVISVSGGRVIDRLSADTMSPLAPGANCAFVHHGNQGLAYSDVFWGRYDDPEGSGFDEALQVHEATSIPGNFHLCGPLQTSTEWDANNGAPGDFNAWLAAGVSAGWAG</sequence>
<organism evidence="2">
    <name type="scientific">Eiseniibacteriota bacterium</name>
    <dbReference type="NCBI Taxonomy" id="2212470"/>
    <lineage>
        <taxon>Bacteria</taxon>
        <taxon>Candidatus Eiseniibacteriota</taxon>
    </lineage>
</organism>
<dbReference type="Proteomes" id="UP000886069">
    <property type="component" value="Unassembled WGS sequence"/>
</dbReference>
<comment type="caution">
    <text evidence="2">The sequence shown here is derived from an EMBL/GenBank/DDBJ whole genome shotgun (WGS) entry which is preliminary data.</text>
</comment>